<dbReference type="RefSeq" id="WP_041977457.1">
    <property type="nucleotide sequence ID" value="NZ_CBXV010000008.1"/>
</dbReference>
<feature type="transmembrane region" description="Helical" evidence="1">
    <location>
        <begin position="20"/>
        <end position="39"/>
    </location>
</feature>
<dbReference type="Proteomes" id="UP000031518">
    <property type="component" value="Unassembled WGS sequence"/>
</dbReference>
<dbReference type="AlphaFoldDB" id="A0A0B6WZX6"/>
<keyword evidence="1" id="KW-0812">Transmembrane</keyword>
<dbReference type="Gene3D" id="1.25.40.10">
    <property type="entry name" value="Tetratricopeptide repeat domain"/>
    <property type="match status" value="1"/>
</dbReference>
<dbReference type="EMBL" id="CBXV010000008">
    <property type="protein sequence ID" value="CDM66277.1"/>
    <property type="molecule type" value="Genomic_DNA"/>
</dbReference>
<evidence type="ECO:0000313" key="3">
    <source>
        <dbReference type="Proteomes" id="UP000031518"/>
    </source>
</evidence>
<dbReference type="Pfam" id="PF13432">
    <property type="entry name" value="TPR_16"/>
    <property type="match status" value="1"/>
</dbReference>
<name>A0A0B6WZX6_9BACT</name>
<evidence type="ECO:0000313" key="2">
    <source>
        <dbReference type="EMBL" id="CDM66277.1"/>
    </source>
</evidence>
<dbReference type="Gene3D" id="2.60.120.260">
    <property type="entry name" value="Galactose-binding domain-like"/>
    <property type="match status" value="1"/>
</dbReference>
<accession>A0A0B6WZX6</accession>
<evidence type="ECO:0000256" key="1">
    <source>
        <dbReference type="SAM" id="Phobius"/>
    </source>
</evidence>
<reference evidence="2 3" key="1">
    <citation type="submission" date="2013-12" db="EMBL/GenBank/DDBJ databases">
        <authorList>
            <person name="Stott M."/>
        </authorList>
    </citation>
    <scope>NUCLEOTIDE SEQUENCE [LARGE SCALE GENOMIC DNA]</scope>
    <source>
        <strain evidence="2 3">K22</strain>
    </source>
</reference>
<dbReference type="SUPFAM" id="SSF48452">
    <property type="entry name" value="TPR-like"/>
    <property type="match status" value="1"/>
</dbReference>
<keyword evidence="1" id="KW-0472">Membrane</keyword>
<keyword evidence="1" id="KW-1133">Transmembrane helix</keyword>
<organism evidence="2 3">
    <name type="scientific">Pyrinomonas methylaliphatogenes</name>
    <dbReference type="NCBI Taxonomy" id="454194"/>
    <lineage>
        <taxon>Bacteria</taxon>
        <taxon>Pseudomonadati</taxon>
        <taxon>Acidobacteriota</taxon>
        <taxon>Blastocatellia</taxon>
        <taxon>Blastocatellales</taxon>
        <taxon>Pyrinomonadaceae</taxon>
        <taxon>Pyrinomonas</taxon>
    </lineage>
</organism>
<gene>
    <name evidence="2" type="ORF">PYK22_02297</name>
</gene>
<reference evidence="2 3" key="2">
    <citation type="submission" date="2015-01" db="EMBL/GenBank/DDBJ databases">
        <title>Complete genome sequence of Pyrinomonas methylaliphatogenes type strain K22T.</title>
        <authorList>
            <person name="Lee K.C.Y."/>
            <person name="Power J.F."/>
            <person name="Dunfield P.F."/>
            <person name="Morgan X.C."/>
            <person name="Huttenhower C."/>
            <person name="Stott M.B."/>
        </authorList>
    </citation>
    <scope>NUCLEOTIDE SEQUENCE [LARGE SCALE GENOMIC DNA]</scope>
    <source>
        <strain evidence="2 3">K22</strain>
    </source>
</reference>
<dbReference type="OrthoDB" id="129821at2"/>
<dbReference type="InterPro" id="IPR011990">
    <property type="entry name" value="TPR-like_helical_dom_sf"/>
</dbReference>
<keyword evidence="3" id="KW-1185">Reference proteome</keyword>
<proteinExistence type="predicted"/>
<sequence length="446" mass="49404">MSSDRLVLINVLPAWRRASLILLSLGALAAAWIVARWCIGHTMAERAPDSETARIAARLVPFDPQPYYSLAVRSSREALTTEEIAATLEDYERAVALSPHDYRLWVELGRAREQAGDPSGGERALKRAVELAPHYAQPRWMLGNLLLRQGRTDEAFEQLKVAGEADPTLRPQIFNLAWHVYDGDIPTVIAKVGSSAGARAQLVQYLLGLRRLDDALQLWNSLSADEKRDQREAGEALIRSSFEAKRFRLVLDIHRALEPESPAAVGRLLNGDFEEDVATYGADLFGWQVAQTSQPQIRLDARVAYSGERSLRLIFNAPKTIEFRGVSQFIVVEPATRYRLTYFFRTEALKSASTLVTQVVDAGNPDRVLAESAPVPDGTNEWQPVTLDFTTAPQTEAVTVRIVREPCFSAVCPIFGKIWYDKFILEQIGNSGGSGERRSGGGRSAG</sequence>
<dbReference type="STRING" id="454194.PYK22_02297"/>
<protein>
    <submittedName>
        <fullName evidence="2">Tetratricopeptide repeat</fullName>
    </submittedName>
</protein>